<dbReference type="PANTHER" id="PTHR11118">
    <property type="entry name" value="RNA-SPLICING LIGASE RTCB HOMOLOG"/>
    <property type="match status" value="1"/>
</dbReference>
<keyword evidence="15" id="KW-1185">Reference proteome</keyword>
<evidence type="ECO:0000256" key="8">
    <source>
        <dbReference type="ARBA" id="ARBA00047746"/>
    </source>
</evidence>
<keyword evidence="2 13" id="KW-0436">Ligase</keyword>
<feature type="binding site" evidence="12">
    <location>
        <position position="237"/>
    </location>
    <ligand>
        <name>Mn(2+)</name>
        <dbReference type="ChEBI" id="CHEBI:29035"/>
        <label>2</label>
    </ligand>
</feature>
<keyword evidence="4 11" id="KW-0547">Nucleotide-binding</keyword>
<evidence type="ECO:0000256" key="6">
    <source>
        <dbReference type="ARBA" id="ARBA00023134"/>
    </source>
</evidence>
<evidence type="ECO:0000256" key="10">
    <source>
        <dbReference type="PIRSR" id="PIRSR601233-1"/>
    </source>
</evidence>
<evidence type="ECO:0000256" key="9">
    <source>
        <dbReference type="ARBA" id="ARBA00049514"/>
    </source>
</evidence>
<gene>
    <name evidence="13" type="primary">rtcB</name>
    <name evidence="14" type="ORF">SAMN02745199_1364</name>
</gene>
<evidence type="ECO:0000256" key="12">
    <source>
        <dbReference type="PIRSR" id="PIRSR601233-3"/>
    </source>
</evidence>
<feature type="binding site" evidence="11">
    <location>
        <position position="380"/>
    </location>
    <ligand>
        <name>GMP</name>
        <dbReference type="ChEBI" id="CHEBI:58115"/>
    </ligand>
</feature>
<sequence length="476" mass="53138">MLNFGTKEGDFIRKITKYVFEIPKEKNMKVDAYIFTDEKGLKEITEAIEQLKNVASLPGIVKAAYGMPDIHWGYGFPIGGVAAFDVEEGIISPGGVGFDINCGVRLLKTPLLYNDVKKHLEKLIQKIYEIVPVGVGSTSKKFNKKDFKNIIEKGVKGAIEIGYGYPEDLECIEDNGHITPASIKDISNKAYERGREELGTLGAGNHFIEIQMIEQIYDKKVANKLGIVENQIIIMIHTGSRGFGHQVATDYIQLMRNSFKNLSIPDKQLIYAPFKSELGQKYFSAMNCAANYAFVNRQIITHYIRIVLSELFNSSAQLIYDVAHNIAKLETHIINNELKKVIIHRKGATRAFGPNRNEIPQKFKQIGQPVIIPGDMGTASYLLVGTDESENIAFSSTAHGAGRLLGRRQAIRQLKLNKILSKLHKSGIIVKSKNKKTIIEEAPEAYKDIDKVIEITNYLSLSKKIARMIPLGVIKG</sequence>
<keyword evidence="6 11" id="KW-0342">GTP-binding</keyword>
<dbReference type="GO" id="GO:0006396">
    <property type="term" value="P:RNA processing"/>
    <property type="evidence" value="ECO:0007669"/>
    <property type="project" value="InterPro"/>
</dbReference>
<dbReference type="Proteomes" id="UP000242592">
    <property type="component" value="Unassembled WGS sequence"/>
</dbReference>
<comment type="subunit">
    <text evidence="13">Monomer.</text>
</comment>
<dbReference type="AlphaFoldDB" id="A0A1M5TKF4"/>
<comment type="catalytic activity">
    <reaction evidence="9">
        <text>a 3'-end 2',3'-cyclophospho-ribonucleotide-RNA + a 5'-end dephospho-ribonucleoside-RNA + GTP + H2O = a ribonucleotidyl-ribonucleotide-RNA + GMP + diphosphate + H(+)</text>
        <dbReference type="Rhea" id="RHEA:68080"/>
        <dbReference type="Rhea" id="RHEA-COMP:10464"/>
        <dbReference type="Rhea" id="RHEA-COMP:13936"/>
        <dbReference type="Rhea" id="RHEA-COMP:17355"/>
        <dbReference type="ChEBI" id="CHEBI:15377"/>
        <dbReference type="ChEBI" id="CHEBI:15378"/>
        <dbReference type="ChEBI" id="CHEBI:33019"/>
        <dbReference type="ChEBI" id="CHEBI:37565"/>
        <dbReference type="ChEBI" id="CHEBI:58115"/>
        <dbReference type="ChEBI" id="CHEBI:83064"/>
        <dbReference type="ChEBI" id="CHEBI:138284"/>
        <dbReference type="ChEBI" id="CHEBI:173118"/>
        <dbReference type="EC" id="6.5.1.8"/>
    </reaction>
</comment>
<evidence type="ECO:0000256" key="7">
    <source>
        <dbReference type="ARBA" id="ARBA00023211"/>
    </source>
</evidence>
<proteinExistence type="inferred from homology"/>
<protein>
    <recommendedName>
        <fullName evidence="13">tRNA-splicing ligase RtcB</fullName>
        <ecNumber evidence="13">6.5.1.-</ecNumber>
    </recommendedName>
</protein>
<dbReference type="GO" id="GO:0005525">
    <property type="term" value="F:GTP binding"/>
    <property type="evidence" value="ECO:0007669"/>
    <property type="project" value="UniProtKB-KW"/>
</dbReference>
<feature type="binding site" evidence="11">
    <location>
        <begin position="373"/>
        <end position="376"/>
    </location>
    <ligand>
        <name>GMP</name>
        <dbReference type="ChEBI" id="CHEBI:58115"/>
    </ligand>
</feature>
<dbReference type="GO" id="GO:0170057">
    <property type="term" value="F:RNA ligase (GTP) activity"/>
    <property type="evidence" value="ECO:0007669"/>
    <property type="project" value="UniProtKB-EC"/>
</dbReference>
<evidence type="ECO:0000256" key="11">
    <source>
        <dbReference type="PIRSR" id="PIRSR601233-2"/>
    </source>
</evidence>
<evidence type="ECO:0000256" key="4">
    <source>
        <dbReference type="ARBA" id="ARBA00022741"/>
    </source>
</evidence>
<dbReference type="Pfam" id="PF01139">
    <property type="entry name" value="RtcB"/>
    <property type="match status" value="1"/>
</dbReference>
<evidence type="ECO:0000313" key="15">
    <source>
        <dbReference type="Proteomes" id="UP000242592"/>
    </source>
</evidence>
<dbReference type="PANTHER" id="PTHR11118:SF1">
    <property type="entry name" value="RNA-SPLICING LIGASE RTCB HOMOLOG"/>
    <property type="match status" value="1"/>
</dbReference>
<comment type="similarity">
    <text evidence="1 13">Belongs to the RtcB family.</text>
</comment>
<evidence type="ECO:0000313" key="14">
    <source>
        <dbReference type="EMBL" id="SHH51184.1"/>
    </source>
</evidence>
<comment type="catalytic activity">
    <reaction evidence="8">
        <text>a 3'-end 3'-phospho-ribonucleotide-RNA + a 5'-end dephospho-ribonucleoside-RNA + GTP = a ribonucleotidyl-ribonucleotide-RNA + GMP + diphosphate</text>
        <dbReference type="Rhea" id="RHEA:68076"/>
        <dbReference type="Rhea" id="RHEA-COMP:10463"/>
        <dbReference type="Rhea" id="RHEA-COMP:13936"/>
        <dbReference type="Rhea" id="RHEA-COMP:17355"/>
        <dbReference type="ChEBI" id="CHEBI:33019"/>
        <dbReference type="ChEBI" id="CHEBI:37565"/>
        <dbReference type="ChEBI" id="CHEBI:58115"/>
        <dbReference type="ChEBI" id="CHEBI:83062"/>
        <dbReference type="ChEBI" id="CHEBI:138284"/>
        <dbReference type="ChEBI" id="CHEBI:173118"/>
        <dbReference type="EC" id="6.5.1.8"/>
    </reaction>
</comment>
<keyword evidence="7 12" id="KW-0464">Manganese</keyword>
<feature type="binding site" evidence="11">
    <location>
        <begin position="205"/>
        <end position="209"/>
    </location>
    <ligand>
        <name>GMP</name>
        <dbReference type="ChEBI" id="CHEBI:58115"/>
    </ligand>
</feature>
<dbReference type="SUPFAM" id="SSF103365">
    <property type="entry name" value="Hypothetical protein PH1602"/>
    <property type="match status" value="1"/>
</dbReference>
<dbReference type="EMBL" id="FQXN01000005">
    <property type="protein sequence ID" value="SHH51184.1"/>
    <property type="molecule type" value="Genomic_DNA"/>
</dbReference>
<feature type="binding site" evidence="12">
    <location>
        <position position="206"/>
    </location>
    <ligand>
        <name>Mn(2+)</name>
        <dbReference type="ChEBI" id="CHEBI:29035"/>
        <label>1</label>
    </ligand>
</feature>
<accession>A0A1M5TKF4</accession>
<organism evidence="14 15">
    <name type="scientific">Thermosipho atlanticus DSM 15807</name>
    <dbReference type="NCBI Taxonomy" id="1123380"/>
    <lineage>
        <taxon>Bacteria</taxon>
        <taxon>Thermotogati</taxon>
        <taxon>Thermotogota</taxon>
        <taxon>Thermotogae</taxon>
        <taxon>Thermotogales</taxon>
        <taxon>Fervidobacteriaceae</taxon>
        <taxon>Thermosipho</taxon>
    </lineage>
</organism>
<feature type="binding site" evidence="11">
    <location>
        <begin position="324"/>
        <end position="325"/>
    </location>
    <ligand>
        <name>GMP</name>
        <dbReference type="ChEBI" id="CHEBI:58115"/>
    </ligand>
</feature>
<comment type="cofactor">
    <cofactor evidence="12 13">
        <name>Mn(2+)</name>
        <dbReference type="ChEBI" id="CHEBI:29035"/>
    </cofactor>
    <text evidence="12 13">Binds 2 manganese ions per subunit.</text>
</comment>
<reference evidence="15" key="1">
    <citation type="submission" date="2016-11" db="EMBL/GenBank/DDBJ databases">
        <authorList>
            <person name="Varghese N."/>
            <person name="Submissions S."/>
        </authorList>
    </citation>
    <scope>NUCLEOTIDE SEQUENCE [LARGE SCALE GENOMIC DNA]</scope>
    <source>
        <strain evidence="15">DSM 15807</strain>
    </source>
</reference>
<name>A0A1M5TKF4_9BACT</name>
<evidence type="ECO:0000256" key="3">
    <source>
        <dbReference type="ARBA" id="ARBA00022723"/>
    </source>
</evidence>
<dbReference type="FunFam" id="3.90.1860.10:FF:000001">
    <property type="entry name" value="tRNA-splicing ligase RtcB homolog"/>
    <property type="match status" value="1"/>
</dbReference>
<feature type="binding site" evidence="12">
    <location>
        <position position="99"/>
    </location>
    <ligand>
        <name>Mn(2+)</name>
        <dbReference type="ChEBI" id="CHEBI:29035"/>
        <label>1</label>
    </ligand>
</feature>
<dbReference type="InterPro" id="IPR001233">
    <property type="entry name" value="RtcB"/>
</dbReference>
<dbReference type="Gene3D" id="3.90.1860.10">
    <property type="entry name" value="tRNA-splicing ligase RtcB"/>
    <property type="match status" value="1"/>
</dbReference>
<keyword evidence="3 12" id="KW-0479">Metal-binding</keyword>
<feature type="binding site" evidence="11">
    <location>
        <position position="475"/>
    </location>
    <ligand>
        <name>GMP</name>
        <dbReference type="ChEBI" id="CHEBI:58115"/>
    </ligand>
</feature>
<dbReference type="GO" id="GO:0046872">
    <property type="term" value="F:metal ion binding"/>
    <property type="evidence" value="ECO:0007669"/>
    <property type="project" value="UniProtKB-UniRule"/>
</dbReference>
<dbReference type="PROSITE" id="PS01288">
    <property type="entry name" value="UPF0027"/>
    <property type="match status" value="1"/>
</dbReference>
<feature type="binding site" evidence="11">
    <location>
        <begin position="399"/>
        <end position="402"/>
    </location>
    <ligand>
        <name>GMP</name>
        <dbReference type="ChEBI" id="CHEBI:58115"/>
    </ligand>
</feature>
<evidence type="ECO:0000256" key="1">
    <source>
        <dbReference type="ARBA" id="ARBA00008071"/>
    </source>
</evidence>
<evidence type="ECO:0000256" key="5">
    <source>
        <dbReference type="ARBA" id="ARBA00022800"/>
    </source>
</evidence>
<dbReference type="GO" id="GO:0042245">
    <property type="term" value="P:RNA repair"/>
    <property type="evidence" value="ECO:0007669"/>
    <property type="project" value="UniProtKB-KW"/>
</dbReference>
<feature type="binding site" evidence="12">
    <location>
        <position position="324"/>
    </location>
    <ligand>
        <name>Mn(2+)</name>
        <dbReference type="ChEBI" id="CHEBI:29035"/>
        <label>2</label>
    </ligand>
</feature>
<keyword evidence="5" id="KW-0692">RNA repair</keyword>
<evidence type="ECO:0000256" key="13">
    <source>
        <dbReference type="RuleBase" id="RU371113"/>
    </source>
</evidence>
<dbReference type="GO" id="GO:0003972">
    <property type="term" value="F:RNA ligase (ATP) activity"/>
    <property type="evidence" value="ECO:0007669"/>
    <property type="project" value="TreeGrafter"/>
</dbReference>
<dbReference type="STRING" id="1123380.SAMN02745199_1364"/>
<dbReference type="InterPro" id="IPR036025">
    <property type="entry name" value="RtcB-like_sf"/>
</dbReference>
<feature type="active site" description="GMP-histidine intermediate" evidence="10">
    <location>
        <position position="399"/>
    </location>
</feature>
<dbReference type="EC" id="6.5.1.-" evidence="13"/>
<evidence type="ECO:0000256" key="2">
    <source>
        <dbReference type="ARBA" id="ARBA00022598"/>
    </source>
</evidence>